<dbReference type="AlphaFoldDB" id="A0A2H6K961"/>
<evidence type="ECO:0000256" key="9">
    <source>
        <dbReference type="ARBA" id="ARBA00023315"/>
    </source>
</evidence>
<evidence type="ECO:0000256" key="10">
    <source>
        <dbReference type="ARBA" id="ARBA00047821"/>
    </source>
</evidence>
<gene>
    <name evidence="13" type="ORF">BOVATA_010290</name>
</gene>
<dbReference type="VEuPathDB" id="PiroplasmaDB:BOVATA_010290"/>
<dbReference type="PANTHER" id="PTHR20531:SF1">
    <property type="entry name" value="N-ALPHA-ACETYLTRANSFERASE 40"/>
    <property type="match status" value="1"/>
</dbReference>
<dbReference type="RefSeq" id="XP_028865779.1">
    <property type="nucleotide sequence ID" value="XM_029009946.1"/>
</dbReference>
<feature type="domain" description="N-acetyltransferase" evidence="12">
    <location>
        <begin position="71"/>
        <end position="224"/>
    </location>
</feature>
<name>A0A2H6K961_9APIC</name>
<dbReference type="Proteomes" id="UP000236319">
    <property type="component" value="Unassembled WGS sequence"/>
</dbReference>
<evidence type="ECO:0000256" key="5">
    <source>
        <dbReference type="ARBA" id="ARBA00015043"/>
    </source>
</evidence>
<keyword evidence="6" id="KW-0963">Cytoplasm</keyword>
<evidence type="ECO:0000256" key="2">
    <source>
        <dbReference type="ARBA" id="ARBA00004496"/>
    </source>
</evidence>
<dbReference type="SUPFAM" id="SSF55729">
    <property type="entry name" value="Acyl-CoA N-acyltransferases (Nat)"/>
    <property type="match status" value="1"/>
</dbReference>
<dbReference type="OrthoDB" id="424551at2759"/>
<dbReference type="GeneID" id="39873306"/>
<comment type="similarity">
    <text evidence="3">Belongs to the acetyltransferase family. NAA40 subfamily.</text>
</comment>
<dbReference type="PANTHER" id="PTHR20531">
    <property type="entry name" value="N-ALPHA-ACETYLTRANSFERASE 40"/>
    <property type="match status" value="1"/>
</dbReference>
<dbReference type="CDD" id="cd04301">
    <property type="entry name" value="NAT_SF"/>
    <property type="match status" value="1"/>
</dbReference>
<keyword evidence="8" id="KW-0539">Nucleus</keyword>
<comment type="caution">
    <text evidence="13">The sequence shown here is derived from an EMBL/GenBank/DDBJ whole genome shotgun (WGS) entry which is preliminary data.</text>
</comment>
<comment type="catalytic activity">
    <reaction evidence="11">
        <text>N-terminal L-seryl-[histone H4] + acetyl-CoA = N-terminal N(alpha)-acetyl-L-seryl-[histone H4] + CoA + H(+)</text>
        <dbReference type="Rhea" id="RHEA:50596"/>
        <dbReference type="Rhea" id="RHEA-COMP:12740"/>
        <dbReference type="Rhea" id="RHEA-COMP:12743"/>
        <dbReference type="ChEBI" id="CHEBI:15378"/>
        <dbReference type="ChEBI" id="CHEBI:57287"/>
        <dbReference type="ChEBI" id="CHEBI:57288"/>
        <dbReference type="ChEBI" id="CHEBI:64738"/>
        <dbReference type="ChEBI" id="CHEBI:83690"/>
        <dbReference type="EC" id="2.3.1.257"/>
    </reaction>
</comment>
<dbReference type="EC" id="2.3.1.257" evidence="4"/>
<comment type="catalytic activity">
    <reaction evidence="10">
        <text>N-terminal L-seryl-[histone H2A] + acetyl-CoA = N-terminal N(alpha)-acetyl-L-seryl-[histone H2A] + CoA + H(+)</text>
        <dbReference type="Rhea" id="RHEA:50600"/>
        <dbReference type="Rhea" id="RHEA-COMP:12742"/>
        <dbReference type="Rhea" id="RHEA-COMP:12744"/>
        <dbReference type="ChEBI" id="CHEBI:15378"/>
        <dbReference type="ChEBI" id="CHEBI:57287"/>
        <dbReference type="ChEBI" id="CHEBI:57288"/>
        <dbReference type="ChEBI" id="CHEBI:64738"/>
        <dbReference type="ChEBI" id="CHEBI:83690"/>
        <dbReference type="EC" id="2.3.1.257"/>
    </reaction>
</comment>
<keyword evidence="7" id="KW-0808">Transferase</keyword>
<keyword evidence="14" id="KW-1185">Reference proteome</keyword>
<dbReference type="GO" id="GO:0043998">
    <property type="term" value="F:histone H2A acetyltransferase activity"/>
    <property type="evidence" value="ECO:0007669"/>
    <property type="project" value="InterPro"/>
</dbReference>
<reference evidence="13 14" key="1">
    <citation type="journal article" date="2017" name="BMC Genomics">
        <title>Whole-genome assembly of Babesia ovata and comparative genomics between closely related pathogens.</title>
        <authorList>
            <person name="Yamagishi J."/>
            <person name="Asada M."/>
            <person name="Hakimi H."/>
            <person name="Tanaka T.Q."/>
            <person name="Sugimoto C."/>
            <person name="Kawazu S."/>
        </authorList>
    </citation>
    <scope>NUCLEOTIDE SEQUENCE [LARGE SCALE GENOMIC DNA]</scope>
    <source>
        <strain evidence="13 14">Miyake</strain>
    </source>
</reference>
<dbReference type="Pfam" id="PF00583">
    <property type="entry name" value="Acetyltransf_1"/>
    <property type="match status" value="1"/>
</dbReference>
<evidence type="ECO:0000256" key="7">
    <source>
        <dbReference type="ARBA" id="ARBA00022679"/>
    </source>
</evidence>
<protein>
    <recommendedName>
        <fullName evidence="5">N-alpha-acetyltransferase 40</fullName>
        <ecNumber evidence="4">2.3.1.257</ecNumber>
    </recommendedName>
</protein>
<evidence type="ECO:0000259" key="12">
    <source>
        <dbReference type="PROSITE" id="PS51186"/>
    </source>
</evidence>
<dbReference type="PROSITE" id="PS51186">
    <property type="entry name" value="GNAT"/>
    <property type="match status" value="1"/>
</dbReference>
<dbReference type="InterPro" id="IPR016181">
    <property type="entry name" value="Acyl_CoA_acyltransferase"/>
</dbReference>
<evidence type="ECO:0000256" key="3">
    <source>
        <dbReference type="ARBA" id="ARBA00008870"/>
    </source>
</evidence>
<evidence type="ECO:0000256" key="1">
    <source>
        <dbReference type="ARBA" id="ARBA00004123"/>
    </source>
</evidence>
<evidence type="ECO:0000256" key="4">
    <source>
        <dbReference type="ARBA" id="ARBA00012950"/>
    </source>
</evidence>
<sequence length="415" mass="45382">MDAVGSRHNRSGKWRPESAASHCARTVVDVFNGVERTHADCVDSDNLMRMMGNGRSLAYYTGLNAPQDLIDRVFTLTRNNMSRLYNEANFLGGWRDRMKYREISAPKTHLLVLSDEDGTLMGFISYRFMMISDCQPPTEVCYIYELQVDELFRSRGVGTFLIGAAMAIARWAGAKKLMCTVLKLNTRALSFYRSKCGFVNDESDPDSYDCRCGHDHCYHILKLELGRPEAPSQGSSAPAGVNNTDFVGHVERVLVRRQLDVRLLEAIGAVQSVDSDALNVVEVRHGLGDLLLVGAGVDDEDEGVDFLDHLHRLLGGQWVLDNRVLVELLRERSAVVAPVLGRSGQGEGASPEEVGVAPDLVALRGGRLLDAVGCDLGLLDLFGLGALLGDCTAMNPAMLATWAGPWAAPAPWSSN</sequence>
<organism evidence="13 14">
    <name type="scientific">Babesia ovata</name>
    <dbReference type="NCBI Taxonomy" id="189622"/>
    <lineage>
        <taxon>Eukaryota</taxon>
        <taxon>Sar</taxon>
        <taxon>Alveolata</taxon>
        <taxon>Apicomplexa</taxon>
        <taxon>Aconoidasida</taxon>
        <taxon>Piroplasmida</taxon>
        <taxon>Babesiidae</taxon>
        <taxon>Babesia</taxon>
    </lineage>
</organism>
<evidence type="ECO:0000256" key="11">
    <source>
        <dbReference type="ARBA" id="ARBA00049524"/>
    </source>
</evidence>
<dbReference type="InterPro" id="IPR039949">
    <property type="entry name" value="NAA40"/>
</dbReference>
<accession>A0A2H6K961</accession>
<evidence type="ECO:0000313" key="14">
    <source>
        <dbReference type="Proteomes" id="UP000236319"/>
    </source>
</evidence>
<dbReference type="GO" id="GO:1990189">
    <property type="term" value="F:protein N-terminal-serine acetyltransferase activity"/>
    <property type="evidence" value="ECO:0007669"/>
    <property type="project" value="UniProtKB-EC"/>
</dbReference>
<proteinExistence type="inferred from homology"/>
<dbReference type="InterPro" id="IPR000182">
    <property type="entry name" value="GNAT_dom"/>
</dbReference>
<dbReference type="GO" id="GO:0005634">
    <property type="term" value="C:nucleus"/>
    <property type="evidence" value="ECO:0007669"/>
    <property type="project" value="UniProtKB-SubCell"/>
</dbReference>
<dbReference type="EMBL" id="BDSA01000001">
    <property type="protein sequence ID" value="GBE59536.1"/>
    <property type="molecule type" value="Genomic_DNA"/>
</dbReference>
<dbReference type="Gene3D" id="3.40.630.30">
    <property type="match status" value="1"/>
</dbReference>
<evidence type="ECO:0000256" key="6">
    <source>
        <dbReference type="ARBA" id="ARBA00022490"/>
    </source>
</evidence>
<evidence type="ECO:0000256" key="8">
    <source>
        <dbReference type="ARBA" id="ARBA00023242"/>
    </source>
</evidence>
<evidence type="ECO:0000313" key="13">
    <source>
        <dbReference type="EMBL" id="GBE59536.1"/>
    </source>
</evidence>
<comment type="subcellular location">
    <subcellularLocation>
        <location evidence="2">Cytoplasm</location>
    </subcellularLocation>
    <subcellularLocation>
        <location evidence="1">Nucleus</location>
    </subcellularLocation>
</comment>
<dbReference type="GO" id="GO:0005737">
    <property type="term" value="C:cytoplasm"/>
    <property type="evidence" value="ECO:0007669"/>
    <property type="project" value="UniProtKB-SubCell"/>
</dbReference>
<keyword evidence="9" id="KW-0012">Acyltransferase</keyword>
<dbReference type="GO" id="GO:0010485">
    <property type="term" value="F:histone H4 acetyltransferase activity"/>
    <property type="evidence" value="ECO:0007669"/>
    <property type="project" value="InterPro"/>
</dbReference>